<evidence type="ECO:0000313" key="3">
    <source>
        <dbReference type="EMBL" id="KVH96689.1"/>
    </source>
</evidence>
<dbReference type="GO" id="GO:0051225">
    <property type="term" value="P:spindle assembly"/>
    <property type="evidence" value="ECO:0007669"/>
    <property type="project" value="TreeGrafter"/>
</dbReference>
<feature type="compositionally biased region" description="Polar residues" evidence="2">
    <location>
        <begin position="188"/>
        <end position="214"/>
    </location>
</feature>
<feature type="region of interest" description="Disordered" evidence="2">
    <location>
        <begin position="1"/>
        <end position="81"/>
    </location>
</feature>
<feature type="region of interest" description="Disordered" evidence="2">
    <location>
        <begin position="188"/>
        <end position="253"/>
    </location>
</feature>
<comment type="similarity">
    <text evidence="1">Belongs to the QWRF family.</text>
</comment>
<dbReference type="GO" id="GO:0008017">
    <property type="term" value="F:microtubule binding"/>
    <property type="evidence" value="ECO:0007669"/>
    <property type="project" value="TreeGrafter"/>
</dbReference>
<dbReference type="PANTHER" id="PTHR31807:SF6">
    <property type="entry name" value="PROTEIN ENDOSPERM DEFECTIVE 1-RELATED"/>
    <property type="match status" value="1"/>
</dbReference>
<comment type="caution">
    <text evidence="3">The sequence shown here is derived from an EMBL/GenBank/DDBJ whole genome shotgun (WGS) entry which is preliminary data.</text>
</comment>
<dbReference type="EMBL" id="LEKV01004252">
    <property type="protein sequence ID" value="KVH96689.1"/>
    <property type="molecule type" value="Genomic_DNA"/>
</dbReference>
<feature type="region of interest" description="Disordered" evidence="2">
    <location>
        <begin position="296"/>
        <end position="345"/>
    </location>
</feature>
<dbReference type="OMA" id="LQMREYS"/>
<accession>A0A103XTR4</accession>
<dbReference type="Pfam" id="PF04484">
    <property type="entry name" value="QWRF"/>
    <property type="match status" value="1"/>
</dbReference>
<feature type="region of interest" description="Disordered" evidence="2">
    <location>
        <begin position="263"/>
        <end position="282"/>
    </location>
</feature>
<keyword evidence="4" id="KW-1185">Reference proteome</keyword>
<dbReference type="InterPro" id="IPR007573">
    <property type="entry name" value="QWRF"/>
</dbReference>
<reference evidence="3 4" key="1">
    <citation type="journal article" date="2016" name="Sci. Rep.">
        <title>The genome sequence of the outbreeding globe artichoke constructed de novo incorporating a phase-aware low-pass sequencing strategy of F1 progeny.</title>
        <authorList>
            <person name="Scaglione D."/>
            <person name="Reyes-Chin-Wo S."/>
            <person name="Acquadro A."/>
            <person name="Froenicke L."/>
            <person name="Portis E."/>
            <person name="Beitel C."/>
            <person name="Tirone M."/>
            <person name="Mauro R."/>
            <person name="Lo Monaco A."/>
            <person name="Mauromicale G."/>
            <person name="Faccioli P."/>
            <person name="Cattivelli L."/>
            <person name="Rieseberg L."/>
            <person name="Michelmore R."/>
            <person name="Lanteri S."/>
        </authorList>
    </citation>
    <scope>NUCLEOTIDE SEQUENCE [LARGE SCALE GENOMIC DNA]</scope>
    <source>
        <strain evidence="3">2C</strain>
    </source>
</reference>
<dbReference type="Gramene" id="KVH96689">
    <property type="protein sequence ID" value="KVH96689"/>
    <property type="gene ID" value="Ccrd_001212"/>
</dbReference>
<organism evidence="3 4">
    <name type="scientific">Cynara cardunculus var. scolymus</name>
    <name type="common">Globe artichoke</name>
    <name type="synonym">Cynara scolymus</name>
    <dbReference type="NCBI Taxonomy" id="59895"/>
    <lineage>
        <taxon>Eukaryota</taxon>
        <taxon>Viridiplantae</taxon>
        <taxon>Streptophyta</taxon>
        <taxon>Embryophyta</taxon>
        <taxon>Tracheophyta</taxon>
        <taxon>Spermatophyta</taxon>
        <taxon>Magnoliopsida</taxon>
        <taxon>eudicotyledons</taxon>
        <taxon>Gunneridae</taxon>
        <taxon>Pentapetalae</taxon>
        <taxon>asterids</taxon>
        <taxon>campanulids</taxon>
        <taxon>Asterales</taxon>
        <taxon>Asteraceae</taxon>
        <taxon>Carduoideae</taxon>
        <taxon>Cardueae</taxon>
        <taxon>Carduinae</taxon>
        <taxon>Cynara</taxon>
    </lineage>
</organism>
<dbReference type="GO" id="GO:0005737">
    <property type="term" value="C:cytoplasm"/>
    <property type="evidence" value="ECO:0007669"/>
    <property type="project" value="TreeGrafter"/>
</dbReference>
<evidence type="ECO:0008006" key="5">
    <source>
        <dbReference type="Google" id="ProtNLM"/>
    </source>
</evidence>
<feature type="compositionally biased region" description="Polar residues" evidence="2">
    <location>
        <begin position="266"/>
        <end position="282"/>
    </location>
</feature>
<evidence type="ECO:0000256" key="1">
    <source>
        <dbReference type="ARBA" id="ARBA00010016"/>
    </source>
</evidence>
<proteinExistence type="inferred from homology"/>
<gene>
    <name evidence="3" type="ORF">Ccrd_001212</name>
</gene>
<dbReference type="Proteomes" id="UP000243975">
    <property type="component" value="Unassembled WGS sequence"/>
</dbReference>
<protein>
    <recommendedName>
        <fullName evidence="5">QWRF family</fullName>
    </recommendedName>
</protein>
<evidence type="ECO:0000313" key="4">
    <source>
        <dbReference type="Proteomes" id="UP000243975"/>
    </source>
</evidence>
<name>A0A103XTR4_CYNCS</name>
<dbReference type="PANTHER" id="PTHR31807">
    <property type="entry name" value="AUGMIN FAMILY MEMBER"/>
    <property type="match status" value="1"/>
</dbReference>
<evidence type="ECO:0000256" key="2">
    <source>
        <dbReference type="SAM" id="MobiDB-lite"/>
    </source>
</evidence>
<dbReference type="STRING" id="59895.A0A103XTR4"/>
<dbReference type="GO" id="GO:0005880">
    <property type="term" value="C:nuclear microtubule"/>
    <property type="evidence" value="ECO:0007669"/>
    <property type="project" value="TreeGrafter"/>
</dbReference>
<feature type="compositionally biased region" description="Polar residues" evidence="2">
    <location>
        <begin position="224"/>
        <end position="234"/>
    </location>
</feature>
<dbReference type="AlphaFoldDB" id="A0A103XTR4"/>
<sequence length="542" mass="59181">MAAPVAPADQGAPPLPHRRPRVREVSSRFMSPAAASSSAGDLHSLSMKSPISRSKYAISTPAPERSSKPSQRRLLLRSQEQEPFSCCSHENIPEMVRSLDTPFQHAKPETLRKQRPVKFCKENGYGDQIAKSTSIRTAKSCRPDTPTAATCGASDRVVPSRFRLPQRQTSSSVTDAAKLLQSTGLSFSSSNLGLEPSSGSSNDTGISVSQTPSANELEPIQGGSCPNSPLSSQHTRNRALHDTRSSMTEEDTLSTRLLVRSSSGSNTIASGNCQTSSKFSTPSLCSRSLNLPISASQNSFKSSDRTLCKPPTTSMENRTLPPQPTSMKLGVDSRKGKRPHSSQEDAHSLKLFHNHYLLWRYANAKAQVSMDAQRAEMENQFFSLGADISRLRDSVKRKQVELAALQQMKALSTILEAQMPYLDEWSALEEDYTCSLSAATNALTNSLLRLPVSGNVQVNIKEAAEALDSSVKTMDTIIHDVQRFLPKAEEMDVLMSELATIADVEKALVEECGSILAKTHISQLEDCSLRGHLMQLRCSNLF</sequence>